<evidence type="ECO:0000313" key="2">
    <source>
        <dbReference type="Proteomes" id="UP000199400"/>
    </source>
</evidence>
<organism evidence="1 2">
    <name type="scientific">Nannocystis exedens</name>
    <dbReference type="NCBI Taxonomy" id="54"/>
    <lineage>
        <taxon>Bacteria</taxon>
        <taxon>Pseudomonadati</taxon>
        <taxon>Myxococcota</taxon>
        <taxon>Polyangia</taxon>
        <taxon>Nannocystales</taxon>
        <taxon>Nannocystaceae</taxon>
        <taxon>Nannocystis</taxon>
    </lineage>
</organism>
<dbReference type="EMBL" id="FOMX01000018">
    <property type="protein sequence ID" value="SFE73665.1"/>
    <property type="molecule type" value="Genomic_DNA"/>
</dbReference>
<reference evidence="2" key="1">
    <citation type="submission" date="2016-10" db="EMBL/GenBank/DDBJ databases">
        <authorList>
            <person name="Varghese N."/>
            <person name="Submissions S."/>
        </authorList>
    </citation>
    <scope>NUCLEOTIDE SEQUENCE [LARGE SCALE GENOMIC DNA]</scope>
    <source>
        <strain evidence="2">ATCC 25963</strain>
    </source>
</reference>
<accession>A0A1I2CZL1</accession>
<name>A0A1I2CZL1_9BACT</name>
<proteinExistence type="predicted"/>
<dbReference type="AlphaFoldDB" id="A0A1I2CZL1"/>
<keyword evidence="2" id="KW-1185">Reference proteome</keyword>
<dbReference type="Proteomes" id="UP000199400">
    <property type="component" value="Unassembled WGS sequence"/>
</dbReference>
<sequence length="244" mass="28043">MLDLGEMKLVEYDPDVFRRLNDFFIARDELERRVQDVARLGNVITEYGLESSVGIHLIHKHFELADDELILREFEGDMATMRPKRARDCRGHLPYLWKLDRGASGKGWYPLEFLLPLPEHHIDARAEIETIRAAGDFLDALADRLEELDLAHLFGIVSLHSRRPFALDSETTLLETTDEVARVLILRRTPRTELERIDSTKTLWVFTSERERRLAAGAQCVSHCISHCHGHVLQRPDVGADSIQ</sequence>
<protein>
    <submittedName>
        <fullName evidence="1">Uncharacterized protein</fullName>
    </submittedName>
</protein>
<gene>
    <name evidence="1" type="ORF">SAMN02745121_05356</name>
</gene>
<evidence type="ECO:0000313" key="1">
    <source>
        <dbReference type="EMBL" id="SFE73665.1"/>
    </source>
</evidence>